<dbReference type="Pfam" id="PF00293">
    <property type="entry name" value="NUDIX"/>
    <property type="match status" value="1"/>
</dbReference>
<dbReference type="InterPro" id="IPR015797">
    <property type="entry name" value="NUDIX_hydrolase-like_dom_sf"/>
</dbReference>
<accession>A0A6G3ZWY4</accession>
<reference evidence="2" key="1">
    <citation type="submission" date="2020-02" db="EMBL/GenBank/DDBJ databases">
        <authorList>
            <person name="Shen X.-R."/>
            <person name="Zhang Y.-X."/>
        </authorList>
    </citation>
    <scope>NUCLEOTIDE SEQUENCE</scope>
    <source>
        <strain evidence="2">SYP-B3998</strain>
    </source>
</reference>
<name>A0A6G3ZWY4_9BACL</name>
<dbReference type="PROSITE" id="PS51462">
    <property type="entry name" value="NUDIX"/>
    <property type="match status" value="1"/>
</dbReference>
<dbReference type="AlphaFoldDB" id="A0A6G3ZWY4"/>
<organism evidence="2">
    <name type="scientific">Paenibacillus sp. SYP-B3998</name>
    <dbReference type="NCBI Taxonomy" id="2678564"/>
    <lineage>
        <taxon>Bacteria</taxon>
        <taxon>Bacillati</taxon>
        <taxon>Bacillota</taxon>
        <taxon>Bacilli</taxon>
        <taxon>Bacillales</taxon>
        <taxon>Paenibacillaceae</taxon>
        <taxon>Paenibacillus</taxon>
    </lineage>
</organism>
<proteinExistence type="predicted"/>
<comment type="caution">
    <text evidence="2">The sequence shown here is derived from an EMBL/GenBank/DDBJ whole genome shotgun (WGS) entry which is preliminary data.</text>
</comment>
<evidence type="ECO:0000313" key="2">
    <source>
        <dbReference type="EMBL" id="NEW06625.1"/>
    </source>
</evidence>
<dbReference type="PANTHER" id="PTHR43222">
    <property type="entry name" value="NUDIX HYDROLASE 23"/>
    <property type="match status" value="1"/>
</dbReference>
<dbReference type="EMBL" id="JAAIKC010000003">
    <property type="protein sequence ID" value="NEW06625.1"/>
    <property type="molecule type" value="Genomic_DNA"/>
</dbReference>
<evidence type="ECO:0000259" key="1">
    <source>
        <dbReference type="PROSITE" id="PS51462"/>
    </source>
</evidence>
<sequence>MITYNICFMTRGSHILLLNREKPSWMGCWNGIGGKVEQGELPRASMIREIAEETGIADYVLTFKGLVTWIVDGASFGGMYLYVAEVPNAVHYETPIRSDEGILDWKHLDWITHAQNLGIATNIPTCLPYALGDSACYDHHCQYEQGQLVDINSLLVEARIELDEAYRKRYLSKYI</sequence>
<dbReference type="CDD" id="cd18886">
    <property type="entry name" value="NUDIX_MutT_Nudt1"/>
    <property type="match status" value="1"/>
</dbReference>
<dbReference type="InterPro" id="IPR000086">
    <property type="entry name" value="NUDIX_hydrolase_dom"/>
</dbReference>
<dbReference type="Gene3D" id="3.90.79.10">
    <property type="entry name" value="Nucleoside Triphosphate Pyrophosphohydrolase"/>
    <property type="match status" value="1"/>
</dbReference>
<dbReference type="SUPFAM" id="SSF55811">
    <property type="entry name" value="Nudix"/>
    <property type="match status" value="1"/>
</dbReference>
<gene>
    <name evidence="2" type="ORF">GK047_11430</name>
</gene>
<feature type="domain" description="Nudix hydrolase" evidence="1">
    <location>
        <begin position="1"/>
        <end position="132"/>
    </location>
</feature>
<dbReference type="PANTHER" id="PTHR43222:SF2">
    <property type="entry name" value="NUDIX HYDROLASE 23, CHLOROPLASTIC"/>
    <property type="match status" value="1"/>
</dbReference>
<protein>
    <submittedName>
        <fullName evidence="2">NUDIX domain-containing protein</fullName>
    </submittedName>
</protein>